<proteinExistence type="predicted"/>
<keyword evidence="1" id="KW-0812">Transmembrane</keyword>
<evidence type="ECO:0000313" key="3">
    <source>
        <dbReference type="Proteomes" id="UP000318478"/>
    </source>
</evidence>
<comment type="caution">
    <text evidence="2">The sequence shown here is derived from an EMBL/GenBank/DDBJ whole genome shotgun (WGS) entry which is preliminary data.</text>
</comment>
<protein>
    <submittedName>
        <fullName evidence="2">Uncharacterized protein</fullName>
    </submittedName>
</protein>
<keyword evidence="1" id="KW-0472">Membrane</keyword>
<dbReference type="Proteomes" id="UP000318478">
    <property type="component" value="Unassembled WGS sequence"/>
</dbReference>
<keyword evidence="3" id="KW-1185">Reference proteome</keyword>
<dbReference type="EMBL" id="SJPO01000014">
    <property type="protein sequence ID" value="TWT66812.1"/>
    <property type="molecule type" value="Genomic_DNA"/>
</dbReference>
<keyword evidence="1" id="KW-1133">Transmembrane helix</keyword>
<reference evidence="2 3" key="1">
    <citation type="submission" date="2019-02" db="EMBL/GenBank/DDBJ databases">
        <title>Deep-cultivation of Planctomycetes and their phenomic and genomic characterization uncovers novel biology.</title>
        <authorList>
            <person name="Wiegand S."/>
            <person name="Jogler M."/>
            <person name="Boedeker C."/>
            <person name="Pinto D."/>
            <person name="Vollmers J."/>
            <person name="Rivas-Marin E."/>
            <person name="Kohn T."/>
            <person name="Peeters S.H."/>
            <person name="Heuer A."/>
            <person name="Rast P."/>
            <person name="Oberbeckmann S."/>
            <person name="Bunk B."/>
            <person name="Jeske O."/>
            <person name="Meyerdierks A."/>
            <person name="Storesund J.E."/>
            <person name="Kallscheuer N."/>
            <person name="Luecker S."/>
            <person name="Lage O.M."/>
            <person name="Pohl T."/>
            <person name="Merkel B.J."/>
            <person name="Hornburger P."/>
            <person name="Mueller R.-W."/>
            <person name="Bruemmer F."/>
            <person name="Labrenz M."/>
            <person name="Spormann A.M."/>
            <person name="Op Den Camp H."/>
            <person name="Overmann J."/>
            <person name="Amann R."/>
            <person name="Jetten M.S.M."/>
            <person name="Mascher T."/>
            <person name="Medema M.H."/>
            <person name="Devos D.P."/>
            <person name="Kaster A.-K."/>
            <person name="Ovreas L."/>
            <person name="Rohde M."/>
            <person name="Galperin M.Y."/>
            <person name="Jogler C."/>
        </authorList>
    </citation>
    <scope>NUCLEOTIDE SEQUENCE [LARGE SCALE GENOMIC DNA]</scope>
    <source>
        <strain evidence="2 3">Pla123a</strain>
    </source>
</reference>
<organism evidence="2 3">
    <name type="scientific">Posidoniimonas polymericola</name>
    <dbReference type="NCBI Taxonomy" id="2528002"/>
    <lineage>
        <taxon>Bacteria</taxon>
        <taxon>Pseudomonadati</taxon>
        <taxon>Planctomycetota</taxon>
        <taxon>Planctomycetia</taxon>
        <taxon>Pirellulales</taxon>
        <taxon>Lacipirellulaceae</taxon>
        <taxon>Posidoniimonas</taxon>
    </lineage>
</organism>
<accession>A0A5C5XZ99</accession>
<dbReference type="AlphaFoldDB" id="A0A5C5XZ99"/>
<gene>
    <name evidence="2" type="ORF">Pla123a_45100</name>
</gene>
<sequence precursor="true">MDIFSCLALLMAAAFIVSAFNPQRVANPTRHRIALNLLLAFLVLYCGVPAIPELGPLVEKVTRPCGVASLFLGLRVMCSIPSKKAARVQSAAAEPADPVLSATKNAMKDERPCPEQVA</sequence>
<evidence type="ECO:0000313" key="2">
    <source>
        <dbReference type="EMBL" id="TWT66812.1"/>
    </source>
</evidence>
<feature type="transmembrane region" description="Helical" evidence="1">
    <location>
        <begin position="35"/>
        <end position="54"/>
    </location>
</feature>
<evidence type="ECO:0000256" key="1">
    <source>
        <dbReference type="SAM" id="Phobius"/>
    </source>
</evidence>
<dbReference type="RefSeq" id="WP_146591168.1">
    <property type="nucleotide sequence ID" value="NZ_SJPO01000014.1"/>
</dbReference>
<dbReference type="OrthoDB" id="9976346at2"/>
<name>A0A5C5XZ99_9BACT</name>